<reference evidence="2" key="1">
    <citation type="submission" date="2021-01" db="EMBL/GenBank/DDBJ databases">
        <title>Metabolic potential, ecology and presence of endohyphal bacteria is reflected in genomic diversity of Mucoromycotina.</title>
        <authorList>
            <person name="Muszewska A."/>
            <person name="Okrasinska A."/>
            <person name="Steczkiewicz K."/>
            <person name="Drgas O."/>
            <person name="Orlowska M."/>
            <person name="Perlinska-Lenart U."/>
            <person name="Aleksandrzak-Piekarczyk T."/>
            <person name="Szatraj K."/>
            <person name="Zielenkiewicz U."/>
            <person name="Pilsyk S."/>
            <person name="Malc E."/>
            <person name="Mieczkowski P."/>
            <person name="Kruszewska J.S."/>
            <person name="Biernat P."/>
            <person name="Pawlowska J."/>
        </authorList>
    </citation>
    <scope>NUCLEOTIDE SEQUENCE</scope>
    <source>
        <strain evidence="2">WA0000018081</strain>
    </source>
</reference>
<evidence type="ECO:0000313" key="2">
    <source>
        <dbReference type="EMBL" id="KAG2228476.1"/>
    </source>
</evidence>
<feature type="region of interest" description="Disordered" evidence="1">
    <location>
        <begin position="178"/>
        <end position="218"/>
    </location>
</feature>
<organism evidence="2 3">
    <name type="scientific">Thamnidium elegans</name>
    <dbReference type="NCBI Taxonomy" id="101142"/>
    <lineage>
        <taxon>Eukaryota</taxon>
        <taxon>Fungi</taxon>
        <taxon>Fungi incertae sedis</taxon>
        <taxon>Mucoromycota</taxon>
        <taxon>Mucoromycotina</taxon>
        <taxon>Mucoromycetes</taxon>
        <taxon>Mucorales</taxon>
        <taxon>Mucorineae</taxon>
        <taxon>Mucoraceae</taxon>
        <taxon>Thamnidium</taxon>
    </lineage>
</organism>
<evidence type="ECO:0000256" key="1">
    <source>
        <dbReference type="SAM" id="MobiDB-lite"/>
    </source>
</evidence>
<gene>
    <name evidence="2" type="ORF">INT48_003705</name>
</gene>
<feature type="compositionally biased region" description="Acidic residues" evidence="1">
    <location>
        <begin position="201"/>
        <end position="218"/>
    </location>
</feature>
<accession>A0A8H7SG39</accession>
<dbReference type="Proteomes" id="UP000613177">
    <property type="component" value="Unassembled WGS sequence"/>
</dbReference>
<dbReference type="EMBL" id="JAEPRE010000446">
    <property type="protein sequence ID" value="KAG2228476.1"/>
    <property type="molecule type" value="Genomic_DNA"/>
</dbReference>
<evidence type="ECO:0000313" key="3">
    <source>
        <dbReference type="Proteomes" id="UP000613177"/>
    </source>
</evidence>
<keyword evidence="3" id="KW-1185">Reference proteome</keyword>
<protein>
    <submittedName>
        <fullName evidence="2">Uncharacterized protein</fullName>
    </submittedName>
</protein>
<proteinExistence type="predicted"/>
<dbReference type="AlphaFoldDB" id="A0A8H7SG39"/>
<name>A0A8H7SG39_9FUNG</name>
<comment type="caution">
    <text evidence="2">The sequence shown here is derived from an EMBL/GenBank/DDBJ whole genome shotgun (WGS) entry which is preliminary data.</text>
</comment>
<sequence length="321" mass="36231">MQNFQKNPQNNSNPEKNYQALNLLNHDLYAARASKPPVVKTANKIANDKHLKKINKNVQKPRKVIIPNDDESDIEMMDEDAGPSRLLAQAYQLLTPIISHANTSKQPTTDNMNVMKTSADKATGQKDVKTKRYIQPISDKISYNIAEDVLEKKANIDMKDLLIAAPALKLIKSNTTAAYAQDDPNSKRNTIMSDSDSSEISSDEDDLDPEGTTDEEQDDQLMMLEDEYNERNRCNCGCGVIILDSTKRHGTDFDMLVEAPFYLAPHSTKEYSISYSQLVDPYDDLLEGNYKVVTEYTHPSLQALENNEGRKNLRKENVLEN</sequence>